<dbReference type="InterPro" id="IPR014347">
    <property type="entry name" value="Tautomerase/MIF_sf"/>
</dbReference>
<dbReference type="Gene3D" id="3.30.429.10">
    <property type="entry name" value="Macrophage Migration Inhibitory Factor"/>
    <property type="match status" value="1"/>
</dbReference>
<keyword evidence="5" id="KW-1185">Reference proteome</keyword>
<dbReference type="RefSeq" id="WP_066124376.1">
    <property type="nucleotide sequence ID" value="NZ_FKIF01000002.1"/>
</dbReference>
<evidence type="ECO:0000313" key="4">
    <source>
        <dbReference type="EMBL" id="SAI66487.1"/>
    </source>
</evidence>
<dbReference type="InterPro" id="IPR004370">
    <property type="entry name" value="4-OT-like_dom"/>
</dbReference>
<dbReference type="PANTHER" id="PTHR35530:SF1">
    <property type="entry name" value="2-HYDROXYMUCONATE TAUTOMERASE"/>
    <property type="match status" value="1"/>
</dbReference>
<dbReference type="OrthoDB" id="8527422at2"/>
<organism evidence="4 5">
    <name type="scientific">Bordetella ansorpii</name>
    <dbReference type="NCBI Taxonomy" id="288768"/>
    <lineage>
        <taxon>Bacteria</taxon>
        <taxon>Pseudomonadati</taxon>
        <taxon>Pseudomonadota</taxon>
        <taxon>Betaproteobacteria</taxon>
        <taxon>Burkholderiales</taxon>
        <taxon>Alcaligenaceae</taxon>
        <taxon>Bordetella</taxon>
    </lineage>
</organism>
<dbReference type="STRING" id="288768.SAMEA3906486_00995"/>
<dbReference type="NCBIfam" id="NF002571">
    <property type="entry name" value="PRK02220.1"/>
    <property type="match status" value="1"/>
</dbReference>
<evidence type="ECO:0000256" key="2">
    <source>
        <dbReference type="ARBA" id="ARBA00023235"/>
    </source>
</evidence>
<dbReference type="Proteomes" id="UP000076848">
    <property type="component" value="Unassembled WGS sequence"/>
</dbReference>
<evidence type="ECO:0000259" key="3">
    <source>
        <dbReference type="Pfam" id="PF01361"/>
    </source>
</evidence>
<evidence type="ECO:0000256" key="1">
    <source>
        <dbReference type="ARBA" id="ARBA00006723"/>
    </source>
</evidence>
<feature type="domain" description="4-oxalocrotonate tautomerase-like" evidence="3">
    <location>
        <begin position="2"/>
        <end position="59"/>
    </location>
</feature>
<sequence>MPYVRIEILEGRTEDQKAAIAASVTQALVEHAGANPQSVFVVFDDVAPQNWATAGTLVSRRNAAPPLPSASR</sequence>
<proteinExistence type="inferred from homology"/>
<dbReference type="EMBL" id="FKIF01000002">
    <property type="protein sequence ID" value="SAI66487.1"/>
    <property type="molecule type" value="Genomic_DNA"/>
</dbReference>
<dbReference type="SUPFAM" id="SSF55331">
    <property type="entry name" value="Tautomerase/MIF"/>
    <property type="match status" value="1"/>
</dbReference>
<protein>
    <submittedName>
        <fullName evidence="4">4-oxalocrotonate tautomerase</fullName>
        <ecNumber evidence="4">5.3.2.-</ecNumber>
    </submittedName>
</protein>
<evidence type="ECO:0000313" key="5">
    <source>
        <dbReference type="Proteomes" id="UP000076848"/>
    </source>
</evidence>
<keyword evidence="2 4" id="KW-0413">Isomerase</keyword>
<dbReference type="AlphaFoldDB" id="A0A157S7U7"/>
<gene>
    <name evidence="4" type="primary">ywhB_1</name>
    <name evidence="4" type="ORF">SAMEA3906486_00995</name>
</gene>
<comment type="similarity">
    <text evidence="1">Belongs to the 4-oxalocrotonate tautomerase family.</text>
</comment>
<dbReference type="GO" id="GO:0016853">
    <property type="term" value="F:isomerase activity"/>
    <property type="evidence" value="ECO:0007669"/>
    <property type="project" value="UniProtKB-KW"/>
</dbReference>
<reference evidence="4 5" key="1">
    <citation type="submission" date="2016-04" db="EMBL/GenBank/DDBJ databases">
        <authorList>
            <consortium name="Pathogen Informatics"/>
        </authorList>
    </citation>
    <scope>NUCLEOTIDE SEQUENCE [LARGE SCALE GENOMIC DNA]</scope>
    <source>
        <strain evidence="4 5">H050680373</strain>
    </source>
</reference>
<dbReference type="Pfam" id="PF01361">
    <property type="entry name" value="Tautomerase"/>
    <property type="match status" value="1"/>
</dbReference>
<dbReference type="EC" id="5.3.2.-" evidence="4"/>
<dbReference type="PANTHER" id="PTHR35530">
    <property type="entry name" value="TAUTOMERASE-RELATED"/>
    <property type="match status" value="1"/>
</dbReference>
<name>A0A157S7U7_9BORD</name>
<accession>A0A157S7U7</accession>